<evidence type="ECO:0000313" key="1">
    <source>
        <dbReference type="EMBL" id="HIQ90912.1"/>
    </source>
</evidence>
<protein>
    <submittedName>
        <fullName evidence="1">Uncharacterized protein</fullName>
    </submittedName>
</protein>
<reference evidence="1" key="1">
    <citation type="submission" date="2020-10" db="EMBL/GenBank/DDBJ databases">
        <authorList>
            <person name="Gilroy R."/>
        </authorList>
    </citation>
    <scope>NUCLEOTIDE SEQUENCE</scope>
    <source>
        <strain evidence="1">CHK147-3167</strain>
    </source>
</reference>
<gene>
    <name evidence="1" type="ORF">IAB27_04740</name>
</gene>
<accession>A0A9D0ZSW8</accession>
<name>A0A9D0ZSW8_9FIRM</name>
<dbReference type="AlphaFoldDB" id="A0A9D0ZSW8"/>
<dbReference type="EMBL" id="DVFV01000088">
    <property type="protein sequence ID" value="HIQ90912.1"/>
    <property type="molecule type" value="Genomic_DNA"/>
</dbReference>
<organism evidence="1 2">
    <name type="scientific">Candidatus Coprosoma intestinipullorum</name>
    <dbReference type="NCBI Taxonomy" id="2840752"/>
    <lineage>
        <taxon>Bacteria</taxon>
        <taxon>Bacillati</taxon>
        <taxon>Bacillota</taxon>
        <taxon>Bacillota incertae sedis</taxon>
        <taxon>Candidatus Coprosoma</taxon>
    </lineage>
</organism>
<reference evidence="1" key="2">
    <citation type="journal article" date="2021" name="PeerJ">
        <title>Extensive microbial diversity within the chicken gut microbiome revealed by metagenomics and culture.</title>
        <authorList>
            <person name="Gilroy R."/>
            <person name="Ravi A."/>
            <person name="Getino M."/>
            <person name="Pursley I."/>
            <person name="Horton D.L."/>
            <person name="Alikhan N.F."/>
            <person name="Baker D."/>
            <person name="Gharbi K."/>
            <person name="Hall N."/>
            <person name="Watson M."/>
            <person name="Adriaenssens E.M."/>
            <person name="Foster-Nyarko E."/>
            <person name="Jarju S."/>
            <person name="Secka A."/>
            <person name="Antonio M."/>
            <person name="Oren A."/>
            <person name="Chaudhuri R.R."/>
            <person name="La Ragione R."/>
            <person name="Hildebrand F."/>
            <person name="Pallen M.J."/>
        </authorList>
    </citation>
    <scope>NUCLEOTIDE SEQUENCE</scope>
    <source>
        <strain evidence="1">CHK147-3167</strain>
    </source>
</reference>
<proteinExistence type="predicted"/>
<evidence type="ECO:0000313" key="2">
    <source>
        <dbReference type="Proteomes" id="UP000886786"/>
    </source>
</evidence>
<sequence>MFRRHQLKSNILKTNIVTFDFSFKPYAKYLEESDGDTDFDIASWKIIVNNQDISEATTMSSLMNQVYLDNENVAGGVIAPGSAGYFDLDIDASQTEASFSYYRLSTERQ</sequence>
<comment type="caution">
    <text evidence="1">The sequence shown here is derived from an EMBL/GenBank/DDBJ whole genome shotgun (WGS) entry which is preliminary data.</text>
</comment>
<dbReference type="Proteomes" id="UP000886786">
    <property type="component" value="Unassembled WGS sequence"/>
</dbReference>